<dbReference type="Proteomes" id="UP001620262">
    <property type="component" value="Unassembled WGS sequence"/>
</dbReference>
<gene>
    <name evidence="1" type="ORF">ACI2JU_19805</name>
</gene>
<proteinExistence type="predicted"/>
<dbReference type="EMBL" id="JBJDOT010000036">
    <property type="protein sequence ID" value="MFK3866098.1"/>
    <property type="molecule type" value="Genomic_DNA"/>
</dbReference>
<dbReference type="Pfam" id="PF12796">
    <property type="entry name" value="Ank_2"/>
    <property type="match status" value="1"/>
</dbReference>
<dbReference type="InterPro" id="IPR036770">
    <property type="entry name" value="Ankyrin_rpt-contain_sf"/>
</dbReference>
<dbReference type="SUPFAM" id="SSF48403">
    <property type="entry name" value="Ankyrin repeat"/>
    <property type="match status" value="1"/>
</dbReference>
<protein>
    <submittedName>
        <fullName evidence="1">Ankyrin repeat domain-containing protein</fullName>
    </submittedName>
</protein>
<evidence type="ECO:0000313" key="2">
    <source>
        <dbReference type="Proteomes" id="UP001620262"/>
    </source>
</evidence>
<dbReference type="Gene3D" id="1.25.40.20">
    <property type="entry name" value="Ankyrin repeat-containing domain"/>
    <property type="match status" value="1"/>
</dbReference>
<keyword evidence="2" id="KW-1185">Reference proteome</keyword>
<evidence type="ECO:0000313" key="1">
    <source>
        <dbReference type="EMBL" id="MFK3866098.1"/>
    </source>
</evidence>
<dbReference type="InterPro" id="IPR002110">
    <property type="entry name" value="Ankyrin_rpt"/>
</dbReference>
<reference evidence="1 2" key="1">
    <citation type="submission" date="2024-11" db="EMBL/GenBank/DDBJ databases">
        <title>The Natural Products Discovery Center: Release of the First 8490 Sequenced Strains for Exploring Actinobacteria Biosynthetic Diversity.</title>
        <authorList>
            <person name="Kalkreuter E."/>
            <person name="Kautsar S.A."/>
            <person name="Yang D."/>
            <person name="Bader C.D."/>
            <person name="Teijaro C.N."/>
            <person name="Fluegel L."/>
            <person name="Davis C.M."/>
            <person name="Simpson J.R."/>
            <person name="Lauterbach L."/>
            <person name="Steele A.D."/>
            <person name="Gui C."/>
            <person name="Meng S."/>
            <person name="Li G."/>
            <person name="Viehrig K."/>
            <person name="Ye F."/>
            <person name="Su P."/>
            <person name="Kiefer A.F."/>
            <person name="Nichols A."/>
            <person name="Cepeda A.J."/>
            <person name="Yan W."/>
            <person name="Fan B."/>
            <person name="Jiang Y."/>
            <person name="Adhikari A."/>
            <person name="Zheng C.-J."/>
            <person name="Schuster L."/>
            <person name="Cowan T.M."/>
            <person name="Smanski M.J."/>
            <person name="Chevrette M.G."/>
            <person name="De Carvalho L.P.S."/>
            <person name="Shen B."/>
        </authorList>
    </citation>
    <scope>NUCLEOTIDE SEQUENCE [LARGE SCALE GENOMIC DNA]</scope>
    <source>
        <strain evidence="1 2">NPDC078403</strain>
    </source>
</reference>
<organism evidence="1 2">
    <name type="scientific">Pseudoalteromonas rhizosphaerae</name>
    <dbReference type="NCBI Taxonomy" id="2518973"/>
    <lineage>
        <taxon>Bacteria</taxon>
        <taxon>Pseudomonadati</taxon>
        <taxon>Pseudomonadota</taxon>
        <taxon>Gammaproteobacteria</taxon>
        <taxon>Alteromonadales</taxon>
        <taxon>Pseudoalteromonadaceae</taxon>
        <taxon>Pseudoalteromonas</taxon>
    </lineage>
</organism>
<name>A0ABW8L246_9GAMM</name>
<accession>A0ABW8L246</accession>
<dbReference type="RefSeq" id="WP_404676295.1">
    <property type="nucleotide sequence ID" value="NZ_JBJDOT010000036.1"/>
</dbReference>
<sequence>MNISGKTELMLSIENLDLDKIKQFIYSEYKSLAIDDEMFKKDSTGRSAIYYAALRGDEDIIWFLLSLLPGTGIFCKRGQLLESKDNQGLTPEEFAQVNGNDKIYKLLCSERMRIEFFE</sequence>
<comment type="caution">
    <text evidence="1">The sequence shown here is derived from an EMBL/GenBank/DDBJ whole genome shotgun (WGS) entry which is preliminary data.</text>
</comment>